<evidence type="ECO:0000313" key="8">
    <source>
        <dbReference type="EMBL" id="BBH17203.1"/>
    </source>
</evidence>
<feature type="transmembrane region" description="Helical" evidence="6">
    <location>
        <begin position="266"/>
        <end position="290"/>
    </location>
</feature>
<evidence type="ECO:0000256" key="2">
    <source>
        <dbReference type="ARBA" id="ARBA00022475"/>
    </source>
</evidence>
<dbReference type="Pfam" id="PF00482">
    <property type="entry name" value="T2SSF"/>
    <property type="match status" value="1"/>
</dbReference>
<proteinExistence type="predicted"/>
<dbReference type="KEGG" id="nbe:Back2_14900"/>
<evidence type="ECO:0000256" key="6">
    <source>
        <dbReference type="SAM" id="Phobius"/>
    </source>
</evidence>
<comment type="subcellular location">
    <subcellularLocation>
        <location evidence="1">Cell membrane</location>
        <topology evidence="1">Multi-pass membrane protein</topology>
    </subcellularLocation>
</comment>
<evidence type="ECO:0000256" key="1">
    <source>
        <dbReference type="ARBA" id="ARBA00004651"/>
    </source>
</evidence>
<name>A0A3G9IXR7_9ACTN</name>
<dbReference type="RefSeq" id="WP_125568195.1">
    <property type="nucleotide sequence ID" value="NZ_AP019307.1"/>
</dbReference>
<dbReference type="PANTHER" id="PTHR35007:SF2">
    <property type="entry name" value="PILUS ASSEMBLE PROTEIN"/>
    <property type="match status" value="1"/>
</dbReference>
<evidence type="ECO:0000256" key="3">
    <source>
        <dbReference type="ARBA" id="ARBA00022692"/>
    </source>
</evidence>
<organism evidence="8 9">
    <name type="scientific">Nocardioides baekrokdamisoli</name>
    <dbReference type="NCBI Taxonomy" id="1804624"/>
    <lineage>
        <taxon>Bacteria</taxon>
        <taxon>Bacillati</taxon>
        <taxon>Actinomycetota</taxon>
        <taxon>Actinomycetes</taxon>
        <taxon>Propionibacteriales</taxon>
        <taxon>Nocardioidaceae</taxon>
        <taxon>Nocardioides</taxon>
    </lineage>
</organism>
<evidence type="ECO:0000259" key="7">
    <source>
        <dbReference type="Pfam" id="PF00482"/>
    </source>
</evidence>
<dbReference type="OrthoDB" id="9810662at2"/>
<keyword evidence="4 6" id="KW-1133">Transmembrane helix</keyword>
<accession>A0A3G9IXR7</accession>
<protein>
    <submittedName>
        <fullName evidence="8">Type II secretion system protein</fullName>
    </submittedName>
</protein>
<feature type="domain" description="Type II secretion system protein GspF" evidence="7">
    <location>
        <begin position="154"/>
        <end position="279"/>
    </location>
</feature>
<reference evidence="8 9" key="1">
    <citation type="submission" date="2018-11" db="EMBL/GenBank/DDBJ databases">
        <title>Complete genome sequence of Nocardioides baekrokdamisoli strain KCTC 39748.</title>
        <authorList>
            <person name="Kang S.W."/>
            <person name="Lee K.C."/>
            <person name="Kim K.K."/>
            <person name="Kim J.S."/>
            <person name="Kim D.S."/>
            <person name="Ko S.H."/>
            <person name="Yang S.H."/>
            <person name="Shin Y.K."/>
            <person name="Lee J.S."/>
        </authorList>
    </citation>
    <scope>NUCLEOTIDE SEQUENCE [LARGE SCALE GENOMIC DNA]</scope>
    <source>
        <strain evidence="8 9">KCTC 39748</strain>
    </source>
</reference>
<keyword evidence="2" id="KW-1003">Cell membrane</keyword>
<keyword evidence="5 6" id="KW-0472">Membrane</keyword>
<sequence>MLLIIGCVGICAALVMLIVLLGPQRAALPASMPSRRATVETEPSPSLVQSLLERSAGLTARMTKDGYRSRLQHRLDVAGNPPAWPADRVLALKGAGLIAGVVLGLLYGAKLGGIWALLGPVIGAAAGFFIPDILIRNLGERRQTELRNGLPDVIDMLTVCVEAGLGFDAALGRVVSNLDNPAAAEFARVMQEMQLGRSRVDALRDAGARASVSEFRTFVSSIVQSTELGISMGDVLRAQAGQMRIKRRQRAEEKAQKLPVKILPPLILCILPAMFVIVLGPAIMSIVGFFSKAG</sequence>
<feature type="transmembrane region" description="Helical" evidence="6">
    <location>
        <begin position="114"/>
        <end position="135"/>
    </location>
</feature>
<dbReference type="EMBL" id="AP019307">
    <property type="protein sequence ID" value="BBH17203.1"/>
    <property type="molecule type" value="Genomic_DNA"/>
</dbReference>
<evidence type="ECO:0000313" key="9">
    <source>
        <dbReference type="Proteomes" id="UP000271573"/>
    </source>
</evidence>
<dbReference type="PANTHER" id="PTHR35007">
    <property type="entry name" value="INTEGRAL MEMBRANE PROTEIN-RELATED"/>
    <property type="match status" value="1"/>
</dbReference>
<dbReference type="InterPro" id="IPR018076">
    <property type="entry name" value="T2SS_GspF_dom"/>
</dbReference>
<evidence type="ECO:0000256" key="5">
    <source>
        <dbReference type="ARBA" id="ARBA00023136"/>
    </source>
</evidence>
<dbReference type="Proteomes" id="UP000271573">
    <property type="component" value="Chromosome"/>
</dbReference>
<evidence type="ECO:0000256" key="4">
    <source>
        <dbReference type="ARBA" id="ARBA00022989"/>
    </source>
</evidence>
<keyword evidence="3 6" id="KW-0812">Transmembrane</keyword>
<keyword evidence="9" id="KW-1185">Reference proteome</keyword>
<dbReference type="GO" id="GO:0005886">
    <property type="term" value="C:plasma membrane"/>
    <property type="evidence" value="ECO:0007669"/>
    <property type="project" value="UniProtKB-SubCell"/>
</dbReference>
<dbReference type="AlphaFoldDB" id="A0A3G9IXR7"/>
<gene>
    <name evidence="8" type="ORF">Back2_14900</name>
</gene>